<comment type="subcellular location">
    <subcellularLocation>
        <location evidence="1">Nucleus</location>
    </subcellularLocation>
</comment>
<evidence type="ECO:0000256" key="7">
    <source>
        <dbReference type="ARBA" id="ARBA00023043"/>
    </source>
</evidence>
<dbReference type="PROSITE" id="PS51060">
    <property type="entry name" value="PARP_ALPHA_HD"/>
    <property type="match status" value="1"/>
</dbReference>
<feature type="compositionally biased region" description="Basic residues" evidence="12">
    <location>
        <begin position="48"/>
        <end position="59"/>
    </location>
</feature>
<evidence type="ECO:0000256" key="3">
    <source>
        <dbReference type="ARBA" id="ARBA00022679"/>
    </source>
</evidence>
<dbReference type="GO" id="GO:0005634">
    <property type="term" value="C:nucleus"/>
    <property type="evidence" value="ECO:0007669"/>
    <property type="project" value="UniProtKB-SubCell"/>
</dbReference>
<dbReference type="PANTHER" id="PTHR24198:SF165">
    <property type="entry name" value="ANKYRIN REPEAT-CONTAINING PROTEIN-RELATED"/>
    <property type="match status" value="1"/>
</dbReference>
<evidence type="ECO:0000256" key="8">
    <source>
        <dbReference type="ARBA" id="ARBA00023242"/>
    </source>
</evidence>
<dbReference type="GO" id="GO:0003950">
    <property type="term" value="F:NAD+ poly-ADP-ribosyltransferase activity"/>
    <property type="evidence" value="ECO:0007669"/>
    <property type="project" value="UniProtKB-UniRule"/>
</dbReference>
<dbReference type="InterPro" id="IPR036930">
    <property type="entry name" value="WGR_dom_sf"/>
</dbReference>
<keyword evidence="4" id="KW-0548">Nucleotidyltransferase</keyword>
<feature type="region of interest" description="Disordered" evidence="12">
    <location>
        <begin position="1"/>
        <end position="75"/>
    </location>
</feature>
<evidence type="ECO:0000259" key="15">
    <source>
        <dbReference type="PROSITE" id="PS51977"/>
    </source>
</evidence>
<dbReference type="PRINTS" id="PR01415">
    <property type="entry name" value="ANKYRIN"/>
</dbReference>
<name>A0AAD2FPW3_9STRA</name>
<feature type="region of interest" description="Disordered" evidence="12">
    <location>
        <begin position="1121"/>
        <end position="1140"/>
    </location>
</feature>
<gene>
    <name evidence="16" type="ORF">CYCCA115_LOCUS11885</name>
</gene>
<feature type="repeat" description="ANK" evidence="9">
    <location>
        <begin position="1557"/>
        <end position="1589"/>
    </location>
</feature>
<dbReference type="CDD" id="cd07997">
    <property type="entry name" value="WGR_PARP"/>
    <property type="match status" value="1"/>
</dbReference>
<dbReference type="SMART" id="SM00773">
    <property type="entry name" value="WGR"/>
    <property type="match status" value="1"/>
</dbReference>
<feature type="compositionally biased region" description="Basic residues" evidence="12">
    <location>
        <begin position="1"/>
        <end position="12"/>
    </location>
</feature>
<evidence type="ECO:0000313" key="16">
    <source>
        <dbReference type="EMBL" id="CAJ1949019.1"/>
    </source>
</evidence>
<keyword evidence="17" id="KW-1185">Reference proteome</keyword>
<keyword evidence="6 10" id="KW-0520">NAD</keyword>
<dbReference type="PROSITE" id="PS51977">
    <property type="entry name" value="WGR"/>
    <property type="match status" value="1"/>
</dbReference>
<evidence type="ECO:0000256" key="12">
    <source>
        <dbReference type="SAM" id="MobiDB-lite"/>
    </source>
</evidence>
<feature type="domain" description="PARP alpha-helical" evidence="14">
    <location>
        <begin position="2550"/>
        <end position="2676"/>
    </location>
</feature>
<accession>A0AAD2FPW3</accession>
<feature type="repeat" description="ANK" evidence="9">
    <location>
        <begin position="1916"/>
        <end position="1948"/>
    </location>
</feature>
<reference evidence="16" key="1">
    <citation type="submission" date="2023-08" db="EMBL/GenBank/DDBJ databases">
        <authorList>
            <person name="Audoor S."/>
            <person name="Bilcke G."/>
        </authorList>
    </citation>
    <scope>NUCLEOTIDE SEQUENCE</scope>
</reference>
<feature type="region of interest" description="Disordered" evidence="12">
    <location>
        <begin position="255"/>
        <end position="296"/>
    </location>
</feature>
<proteinExistence type="predicted"/>
<feature type="repeat" description="ANK" evidence="9">
    <location>
        <begin position="1425"/>
        <end position="1447"/>
    </location>
</feature>
<comment type="caution">
    <text evidence="16">The sequence shown here is derived from an EMBL/GenBank/DDBJ whole genome shotgun (WGS) entry which is preliminary data.</text>
</comment>
<feature type="region of interest" description="Disordered" evidence="12">
    <location>
        <begin position="2947"/>
        <end position="2975"/>
    </location>
</feature>
<feature type="compositionally biased region" description="Basic residues" evidence="12">
    <location>
        <begin position="271"/>
        <end position="289"/>
    </location>
</feature>
<dbReference type="InterPro" id="IPR002110">
    <property type="entry name" value="Ankyrin_rpt"/>
</dbReference>
<dbReference type="SUPFAM" id="SSF47587">
    <property type="entry name" value="Domain of poly(ADP-ribose) polymerase"/>
    <property type="match status" value="1"/>
</dbReference>
<evidence type="ECO:0000259" key="14">
    <source>
        <dbReference type="PROSITE" id="PS51060"/>
    </source>
</evidence>
<dbReference type="SUPFAM" id="SSF48403">
    <property type="entry name" value="Ankyrin repeat"/>
    <property type="match status" value="5"/>
</dbReference>
<sequence>MARKKVDRKKKTAATSLKKEETTSKSKTNGKTKEPASRSHRPSAAATAKKKNVVVKHTKTNQTTIKKEIKKSRDQIKKERIERQLKEMDQAKKSQVNFRAKDRASELKFGCFEIVLAAKDLSATLPHEKYLVGRLEEDVWMGSDPNSDLMISWYNYNTDTKVWESEDAVDQLPVGSLVCSINKFAKEDVDEENYEILKIKDETAAFEYADKKLDEQLGEDYNSDDDSQFGDVAVSRRLAYSNISGVIKKQKMGSIKMEDDGDGGDDNVTGAKKKRKRASGGGAKKKARSLKGLTPRPNLAGSINKDGFLAKTGKIANFDGDVERTSKEVVRAVRSGDKKALKACLKSNKIADIWHYQSVALPFPPMILAIAQGDKEMVEIFLKELNDKDKPQRESFQNCSLPTLSTGEISGRHANYNRRQVGASRGGREGNNALLYDTSGTRYKMNGKYIRDNWFPNIIAKHTIDAHQWNLHRDFDELSDDILDLAEVKFDRTFMNNTGALDDMVRGGHRKNAERIIKAKAEHTFHANEFNFLHLESLGDEPSKETADPSKNPFSKDILARSVIKKAQTSSQFTPLACACINPNVIFLEALLTAAPEHAHTKDLKETTLVHYAAACEEPGPLSYLLETHSLSKTAIDKQKYTPLHFAARAARPKNIEVLLKDADDEQKKSMLSAKSVLGYAAIHYAVQTRRKDRIATLQALIDAGADVNMASTAARNKVMPVHIAAAMGDLDALKLLVKHGGKIIKGDKLGRTPLIHACINGQAHVVSYLLMEGASVETTDSSGNFPMHFAAAYGWLDCVKLLQAAGANPDAKNSWKTSPLSVAIQKGRHQISSHLLNLPQVDVNFRDDDGKTLFTKLAEAYISTTLMTSKEDGSDIEAIRKELPHDLQRLLERDDLDVTATDGEGRNLLHVLCELRTLSNDASTLSEQRAVALAKLVIEVAEKNKQTVASFDINLQDAEGMAPILHAAVNGNFGFFEFLLELGAKLDETIADKGGKNICHHLIGKKPHDCKDQLAFLEEKVDKETYLKLLSTPDSSGFNAVHRAFLFAVEDLSNPSDFEKAMNLLKDTLTENNDLAVIKVAETKCFNDPGQLAEIIVSTADEDNYMQSKRDRIWRLRNNRRNNGDKSSEEASDEILSEDDRVSPKKIKQALKQWKTAVPVTSIAYGKSLIHLACELKYPERMKAVFEWLVPLSKDVITERGGGYPDAKTPLELLMYDRMSGTLVSTVATDKRDELLVKFVDSIELLGEESFGGINVDAQRLFNSEKERVAHEKAYTKEMDEEAVKGVVRLATSFIRLKEKAATQNYGSNNMDVDNSDTDDIENVGQDLVEAFKDIMTKRLTRIKATSSSKSVREPITTMLARCGSSSIPVGIWKLLVEKFNINLERIDSNGDTALHISLRQNDKPLSKYLCEVKPGLTSQANNNGERPIHIAAKGDNPKLVRMLLDYVSNKKEEVNIVDKSGRTAYHYSVEMAAKRSGEHLDPCEIIFLRAGARLDVADFENRRTPLHYAFLESASSEHFDFPHCLSNDHHDRVDLVSSLLASEGADKAANLIDKQGRTPLFYAAAYNSTVSSLLLVSKGASLFDTDHDGNTPVNVAILRGHDSYAITMLKSMPIIPELADVVDIRRTKKEKDEEPGGREIVITSRRKKSIVWHAIKKNFRGLVYLLLDTKFSLYQAAVDAIELEAFQLVRKLFQTSPCEVLQRVAPSSGHSLLHCIAAVKQFTNAEWGTTLAEFLLSSAVSPSLICKDGQSALHIAAGNGHQDLIRKLVEADSTMLTVKDNDGHLPFGRFMRFLPNFSHGQTNDDCIDIFHSLTRDAELMRNDDFNQIPKSKADKTELVYEPNALTAGPNTKMVLDEIKKRQSEPKKESSEEDSLSSIIEGHSTVIIQALKAKKYEFAQEVIKQGASMEMADSDGFNPLHHAVLDCNIESVQLLLRNGADVDAKTENEQSITPLAIAIIANGNLGSSQQSRKMVGVLVQHGADVSVSCGLMKATALHFAIRENDLELVKLLLRAAQHSSCKLSSKKNFSRPNRLALVRFKGDCVLYPGVFSEESIQIFEPTKRRVPIERVAESFSTTDLELDSLRALQAMNMIINDNGIADQTTNQSISGELLNESDEDASDEDLSEGSDDSGDDMLMELEKEEAQEDNDQGTSDPNHKPIPEATLNKYYGVEALLVGATSKNLTKPILEGSSVIVQPSHSDTFYAKSKQVWVEGQIVKQWKNGTYDIDLFRGPVLSSIPRQLIRPWKKKAKLTWPLDESGASEMTKKVLTSADENGCTVMGLAVKPVSHGSYENIALVDELVKYGAAVEMDQLRPGSKFAKHLSFISGGSTMDISDHDVDGGEDVIESPPGLEPISSSELEKASQDALIILEKKGILQKKKSAPEILPVCETKAAGRRVLAVETNGGVEEDYFTVIMAKVETSHYGYQHSENKYYKMQVIEDPVKGLFVLVTNWGMVGDYGGQKQETPFSTRAEAEKEFAKIFKSKSGNPWDDYLAGSFEPKVGKYKPVKILPKNYEKPELPDIARMVACGDDGMDLMEEYKDVVKNSILSSELDETIKAFVNPKDMSSAANHLGLAQERLPLGMISVEMVLKAEEQLQKIEKALVLLENEKDLQKKRKCQDDVAVLSSGFFEMLPTKEGDKVLAPLDRKTFEEERKHIASLKDLTVASQIIKTAAVMSDKVNPLDYCYRAMNATMKPVDEDSPERRGVEQYFRNTANNDNLVINQVYHLRRNDEKSNKSMDNRRLLWHGTHVCNMMGVIKEGLRVAPSTAQIAGNAFGDGVYFADMVSKSWHYCRANFDSDAKVMPKAYMFLADVALGKQDKVTLPNWGDSPAAPDVDSVWAIGYEGPDVEKDFVFARQGTVFPLGPVCRSPTFEQRSIWKRGYRHLPKEMIGAIEKARTDKESEFPVTVRTQDGDKKPVDVTLSYGKGTYEAIVRSVKEKKKKTRIAMEDGENNDNAEDGSEDEEDEPYQEKEYGITRKTESLGSHIQHNEYVVMNPDRINLRYIVEVTSRQWLENQATKKS</sequence>
<evidence type="ECO:0000256" key="10">
    <source>
        <dbReference type="RuleBase" id="RU362114"/>
    </source>
</evidence>
<dbReference type="Pfam" id="PF00644">
    <property type="entry name" value="PARP"/>
    <property type="match status" value="1"/>
</dbReference>
<feature type="repeat" description="ANK" evidence="9">
    <location>
        <begin position="1750"/>
        <end position="1782"/>
    </location>
</feature>
<evidence type="ECO:0000256" key="4">
    <source>
        <dbReference type="ARBA" id="ARBA00022695"/>
    </source>
</evidence>
<evidence type="ECO:0000313" key="17">
    <source>
        <dbReference type="Proteomes" id="UP001295423"/>
    </source>
</evidence>
<dbReference type="InterPro" id="IPR008893">
    <property type="entry name" value="WGR_domain"/>
</dbReference>
<dbReference type="Pfam" id="PF12796">
    <property type="entry name" value="Ank_2"/>
    <property type="match status" value="4"/>
</dbReference>
<dbReference type="InterPro" id="IPR036770">
    <property type="entry name" value="Ankyrin_rpt-contain_sf"/>
</dbReference>
<feature type="compositionally biased region" description="Acidic residues" evidence="12">
    <location>
        <begin position="2954"/>
        <end position="2973"/>
    </location>
</feature>
<keyword evidence="3 10" id="KW-0808">Transferase</keyword>
<dbReference type="Pfam" id="PF02877">
    <property type="entry name" value="PARP_reg"/>
    <property type="match status" value="1"/>
</dbReference>
<feature type="domain" description="WGR" evidence="15">
    <location>
        <begin position="2408"/>
        <end position="2509"/>
    </location>
</feature>
<feature type="region of interest" description="Disordered" evidence="12">
    <location>
        <begin position="2116"/>
        <end position="2165"/>
    </location>
</feature>
<feature type="repeat" description="ANK" evidence="9">
    <location>
        <begin position="750"/>
        <end position="782"/>
    </location>
</feature>
<feature type="repeat" description="ANK" evidence="9">
    <location>
        <begin position="717"/>
        <end position="749"/>
    </location>
</feature>
<dbReference type="Gene3D" id="1.20.142.10">
    <property type="entry name" value="Poly(ADP-ribose) polymerase, regulatory domain"/>
    <property type="match status" value="1"/>
</dbReference>
<dbReference type="Gene3D" id="3.90.228.10">
    <property type="match status" value="1"/>
</dbReference>
<dbReference type="InterPro" id="IPR012317">
    <property type="entry name" value="Poly(ADP-ribose)pol_cat_dom"/>
</dbReference>
<dbReference type="SUPFAM" id="SSF142921">
    <property type="entry name" value="WGR domain-like"/>
    <property type="match status" value="1"/>
</dbReference>
<dbReference type="Gene3D" id="1.25.40.20">
    <property type="entry name" value="Ankyrin repeat-containing domain"/>
    <property type="match status" value="7"/>
</dbReference>
<keyword evidence="11" id="KW-0175">Coiled coil</keyword>
<feature type="repeat" description="ANK" evidence="9">
    <location>
        <begin position="960"/>
        <end position="992"/>
    </location>
</feature>
<dbReference type="SMART" id="SM00248">
    <property type="entry name" value="ANK"/>
    <property type="match status" value="22"/>
</dbReference>
<feature type="compositionally biased region" description="Basic and acidic residues" evidence="12">
    <location>
        <begin position="65"/>
        <end position="75"/>
    </location>
</feature>
<dbReference type="PANTHER" id="PTHR24198">
    <property type="entry name" value="ANKYRIN REPEAT AND PROTEIN KINASE DOMAIN-CONTAINING PROTEIN"/>
    <property type="match status" value="1"/>
</dbReference>
<keyword evidence="7 9" id="KW-0040">ANK repeat</keyword>
<protein>
    <recommendedName>
        <fullName evidence="10">Poly [ADP-ribose] polymerase</fullName>
        <shortName evidence="10">PARP</shortName>
        <ecNumber evidence="10">2.4.2.-</ecNumber>
    </recommendedName>
</protein>
<dbReference type="InterPro" id="IPR004102">
    <property type="entry name" value="Poly(ADP-ribose)pol_reg_dom"/>
</dbReference>
<dbReference type="PROSITE" id="PS50088">
    <property type="entry name" value="ANK_REPEAT"/>
    <property type="match status" value="9"/>
</dbReference>
<dbReference type="EMBL" id="CAKOGP040001758">
    <property type="protein sequence ID" value="CAJ1949019.1"/>
    <property type="molecule type" value="Genomic_DNA"/>
</dbReference>
<dbReference type="GO" id="GO:0016779">
    <property type="term" value="F:nucleotidyltransferase activity"/>
    <property type="evidence" value="ECO:0007669"/>
    <property type="project" value="UniProtKB-KW"/>
</dbReference>
<dbReference type="Pfam" id="PF00023">
    <property type="entry name" value="Ank"/>
    <property type="match status" value="3"/>
</dbReference>
<dbReference type="Proteomes" id="UP001295423">
    <property type="component" value="Unassembled WGS sequence"/>
</dbReference>
<dbReference type="PROSITE" id="PS50297">
    <property type="entry name" value="ANK_REP_REGION"/>
    <property type="match status" value="8"/>
</dbReference>
<dbReference type="SUPFAM" id="SSF56399">
    <property type="entry name" value="ADP-ribosylation"/>
    <property type="match status" value="1"/>
</dbReference>
<evidence type="ECO:0000259" key="13">
    <source>
        <dbReference type="PROSITE" id="PS51059"/>
    </source>
</evidence>
<evidence type="ECO:0000256" key="1">
    <source>
        <dbReference type="ARBA" id="ARBA00004123"/>
    </source>
</evidence>
<dbReference type="Pfam" id="PF05406">
    <property type="entry name" value="WGR"/>
    <property type="match status" value="1"/>
</dbReference>
<dbReference type="EC" id="2.4.2.-" evidence="10"/>
<evidence type="ECO:0000256" key="5">
    <source>
        <dbReference type="ARBA" id="ARBA00022737"/>
    </source>
</evidence>
<evidence type="ECO:0000256" key="6">
    <source>
        <dbReference type="ARBA" id="ARBA00023027"/>
    </source>
</evidence>
<evidence type="ECO:0000256" key="11">
    <source>
        <dbReference type="SAM" id="Coils"/>
    </source>
</evidence>
<dbReference type="InterPro" id="IPR036616">
    <property type="entry name" value="Poly(ADP-ribose)pol_reg_dom_sf"/>
</dbReference>
<dbReference type="Gene3D" id="2.20.140.10">
    <property type="entry name" value="WGR domain"/>
    <property type="match status" value="1"/>
</dbReference>
<keyword evidence="8" id="KW-0539">Nucleus</keyword>
<evidence type="ECO:0000256" key="2">
    <source>
        <dbReference type="ARBA" id="ARBA00022676"/>
    </source>
</evidence>
<organism evidence="16 17">
    <name type="scientific">Cylindrotheca closterium</name>
    <dbReference type="NCBI Taxonomy" id="2856"/>
    <lineage>
        <taxon>Eukaryota</taxon>
        <taxon>Sar</taxon>
        <taxon>Stramenopiles</taxon>
        <taxon>Ochrophyta</taxon>
        <taxon>Bacillariophyta</taxon>
        <taxon>Bacillariophyceae</taxon>
        <taxon>Bacillariophycidae</taxon>
        <taxon>Bacillariales</taxon>
        <taxon>Bacillariaceae</taxon>
        <taxon>Cylindrotheca</taxon>
    </lineage>
</organism>
<dbReference type="PROSITE" id="PS51059">
    <property type="entry name" value="PARP_CATALYTIC"/>
    <property type="match status" value="1"/>
</dbReference>
<feature type="coiled-coil region" evidence="11">
    <location>
        <begin position="2594"/>
        <end position="2621"/>
    </location>
</feature>
<feature type="domain" description="PARP catalytic" evidence="13">
    <location>
        <begin position="2686"/>
        <end position="2935"/>
    </location>
</feature>
<feature type="repeat" description="ANK" evidence="9">
    <location>
        <begin position="783"/>
        <end position="815"/>
    </location>
</feature>
<feature type="compositionally biased region" description="Acidic residues" evidence="12">
    <location>
        <begin position="2116"/>
        <end position="2152"/>
    </location>
</feature>
<keyword evidence="2 10" id="KW-0328">Glycosyltransferase</keyword>
<feature type="repeat" description="ANK" evidence="9">
    <location>
        <begin position="678"/>
        <end position="713"/>
    </location>
</feature>
<evidence type="ECO:0000256" key="9">
    <source>
        <dbReference type="PROSITE-ProRule" id="PRU00023"/>
    </source>
</evidence>
<keyword evidence="5" id="KW-0677">Repeat</keyword>